<sequence>MKNLLNNYQMKHLFKFSLCALAFAMSANNGFAQSGETGLKDAYKDYFSIGVAVNMRNIANPEQIAIIKKDFNSITAENDMKPQPTEPAYGQFNWENADKIANFCRSNGIKLRGHCLMWHAQIGEWMYKDEKGDFVSKEKLFQNMKHHITAIVERYKDVIYAWDVVNEAISDGGWQGGRRGMGEQPSPYRNSPLYQIAGDEFIKKAFIYAREADPNVLLFYNDYNAADPGKRDRIYNMVKSMKEEGVPIDGIGMQGHYNVYGPSMEDVDAALTKYSTIVKHIHITELDIRANQEMGGQLNFSRDGGNISQVVKTLQEDQYARLFKVLRKHKDVVDNVTFWNLSDRDSWLGARNYPLPYDENYKPKRVYSIIKDFDPAHDNAVVKEDFRPSVLNQPGRQYPMVNSQGYARFRVVAPDAKSVIVSLGLGGRGGTVLRKDKEGVWVGTTDGPMDEGFHYYHLTIDGGVFNDPGAKNYYGSCRWESGIEIPAHDEDFYAMKQVPHGNVQQVYFYSKSTDTHRRAFVYTPPTYGKDKKKYPVLYLQHGWGEDETAWSNQGHANLIMDNLIAEGKIEPFIIVMTYGMTNDVKFGHIKEFTAKEFETVLVDELIPYIDSNFRTQADKKHRAMAGLSMGGFETKLITLRRPEVFNYYGLLSGGTYAPDDIKDKKQVESIFISCGSKENPDGVTKAVNDLKAAGFKATSFVSPDTAHEFLTWRRSLYHMAQLLFK</sequence>
<keyword evidence="1 5" id="KW-0378">Hydrolase</keyword>
<dbReference type="InterPro" id="IPR001000">
    <property type="entry name" value="GH10_dom"/>
</dbReference>
<comment type="catalytic activity">
    <reaction evidence="5">
        <text>Endohydrolysis of (1-&gt;4)-beta-D-xylosidic linkages in xylans.</text>
        <dbReference type="EC" id="3.2.1.8"/>
    </reaction>
</comment>
<evidence type="ECO:0000313" key="8">
    <source>
        <dbReference type="EMBL" id="EDV07678.1"/>
    </source>
</evidence>
<dbReference type="Gene3D" id="3.40.50.1820">
    <property type="entry name" value="alpha/beta hydrolase"/>
    <property type="match status" value="1"/>
</dbReference>
<gene>
    <name evidence="8" type="ORF">BACINT_00076</name>
</gene>
<evidence type="ECO:0000256" key="5">
    <source>
        <dbReference type="RuleBase" id="RU361174"/>
    </source>
</evidence>
<dbReference type="Pfam" id="PF00756">
    <property type="entry name" value="Esterase"/>
    <property type="match status" value="1"/>
</dbReference>
<dbReference type="PANTHER" id="PTHR31490">
    <property type="entry name" value="GLYCOSYL HYDROLASE"/>
    <property type="match status" value="1"/>
</dbReference>
<evidence type="ECO:0000256" key="4">
    <source>
        <dbReference type="ARBA" id="ARBA00023326"/>
    </source>
</evidence>
<dbReference type="SMART" id="SM00633">
    <property type="entry name" value="Glyco_10"/>
    <property type="match status" value="1"/>
</dbReference>
<dbReference type="GO" id="GO:0000272">
    <property type="term" value="P:polysaccharide catabolic process"/>
    <property type="evidence" value="ECO:0007669"/>
    <property type="project" value="UniProtKB-KW"/>
</dbReference>
<dbReference type="STRING" id="471870.BACINT_00076"/>
<dbReference type="Gene3D" id="3.20.20.80">
    <property type="entry name" value="Glycosidases"/>
    <property type="match status" value="1"/>
</dbReference>
<dbReference type="InterPro" id="IPR049642">
    <property type="entry name" value="Xylase_Ferestase"/>
</dbReference>
<dbReference type="SMR" id="B3C594"/>
<dbReference type="InterPro" id="IPR017853">
    <property type="entry name" value="GH"/>
</dbReference>
<dbReference type="EMBL" id="ABJL02000001">
    <property type="protein sequence ID" value="EDV07678.1"/>
    <property type="molecule type" value="Genomic_DNA"/>
</dbReference>
<reference evidence="8 9" key="1">
    <citation type="submission" date="2008-04" db="EMBL/GenBank/DDBJ databases">
        <title>Draft genome sequence of Bacteroides intestinalis (DSM 17393).</title>
        <authorList>
            <person name="Sudarsanam P."/>
            <person name="Ley R."/>
            <person name="Guruge J."/>
            <person name="Turnbaugh P.J."/>
            <person name="Mahowald M."/>
            <person name="Liep D."/>
            <person name="Gordon J."/>
        </authorList>
    </citation>
    <scope>NUCLEOTIDE SEQUENCE [LARGE SCALE GENOMIC DNA]</scope>
    <source>
        <strain evidence="8 9">DSM 17393</strain>
    </source>
</reference>
<dbReference type="eggNOG" id="COG3693">
    <property type="taxonomic scope" value="Bacteria"/>
</dbReference>
<evidence type="ECO:0000313" key="9">
    <source>
        <dbReference type="Proteomes" id="UP000004596"/>
    </source>
</evidence>
<dbReference type="PANTHER" id="PTHR31490:SF90">
    <property type="entry name" value="ENDO-1,4-BETA-XYLANASE A"/>
    <property type="match status" value="1"/>
</dbReference>
<reference evidence="8 9" key="2">
    <citation type="submission" date="2008-04" db="EMBL/GenBank/DDBJ databases">
        <authorList>
            <person name="Fulton L."/>
            <person name="Clifton S."/>
            <person name="Fulton B."/>
            <person name="Xu J."/>
            <person name="Minx P."/>
            <person name="Pepin K.H."/>
            <person name="Johnson M."/>
            <person name="Thiruvilangam P."/>
            <person name="Bhonagiri V."/>
            <person name="Nash W.E."/>
            <person name="Mardis E.R."/>
            <person name="Wilson R.K."/>
        </authorList>
    </citation>
    <scope>NUCLEOTIDE SEQUENCE [LARGE SCALE GENOMIC DNA]</scope>
    <source>
        <strain evidence="8 9">DSM 17393</strain>
    </source>
</reference>
<evidence type="ECO:0000256" key="2">
    <source>
        <dbReference type="ARBA" id="ARBA00023277"/>
    </source>
</evidence>
<feature type="domain" description="GH10" evidence="7">
    <location>
        <begin position="33"/>
        <end position="373"/>
    </location>
</feature>
<proteinExistence type="inferred from homology"/>
<name>B3C594_9BACE</name>
<accession>B3C594</accession>
<evidence type="ECO:0000256" key="3">
    <source>
        <dbReference type="ARBA" id="ARBA00023295"/>
    </source>
</evidence>
<dbReference type="InterPro" id="IPR029058">
    <property type="entry name" value="AB_hydrolase_fold"/>
</dbReference>
<dbReference type="PROSITE" id="PS51760">
    <property type="entry name" value="GH10_2"/>
    <property type="match status" value="1"/>
</dbReference>
<evidence type="ECO:0000256" key="1">
    <source>
        <dbReference type="ARBA" id="ARBA00022801"/>
    </source>
</evidence>
<dbReference type="EC" id="3.2.1.8" evidence="5"/>
<dbReference type="PRINTS" id="PR00134">
    <property type="entry name" value="GLHYDRLASE10"/>
</dbReference>
<dbReference type="NCBIfam" id="NF041944">
    <property type="entry name" value="Xylase_Ferestase"/>
    <property type="match status" value="1"/>
</dbReference>
<keyword evidence="6" id="KW-0732">Signal</keyword>
<organism evidence="8 9">
    <name type="scientific">Bacteroides intestinalis DSM 17393</name>
    <dbReference type="NCBI Taxonomy" id="471870"/>
    <lineage>
        <taxon>Bacteria</taxon>
        <taxon>Pseudomonadati</taxon>
        <taxon>Bacteroidota</taxon>
        <taxon>Bacteroidia</taxon>
        <taxon>Bacteroidales</taxon>
        <taxon>Bacteroidaceae</taxon>
        <taxon>Bacteroides</taxon>
    </lineage>
</organism>
<dbReference type="InterPro" id="IPR000801">
    <property type="entry name" value="Esterase-like"/>
</dbReference>
<feature type="signal peptide" evidence="6">
    <location>
        <begin position="1"/>
        <end position="32"/>
    </location>
</feature>
<keyword evidence="3 5" id="KW-0326">Glycosidase</keyword>
<dbReference type="SUPFAM" id="SSF81296">
    <property type="entry name" value="E set domains"/>
    <property type="match status" value="1"/>
</dbReference>
<dbReference type="eggNOG" id="COG2382">
    <property type="taxonomic scope" value="Bacteria"/>
</dbReference>
<dbReference type="SUPFAM" id="SSF53474">
    <property type="entry name" value="alpha/beta-Hydrolases"/>
    <property type="match status" value="1"/>
</dbReference>
<dbReference type="InterPro" id="IPR013783">
    <property type="entry name" value="Ig-like_fold"/>
</dbReference>
<comment type="similarity">
    <text evidence="5">Belongs to the glycosyl hydrolase 10 (cellulase F) family.</text>
</comment>
<evidence type="ECO:0000256" key="6">
    <source>
        <dbReference type="SAM" id="SignalP"/>
    </source>
</evidence>
<keyword evidence="4 5" id="KW-0624">Polysaccharide degradation</keyword>
<dbReference type="InterPro" id="IPR014756">
    <property type="entry name" value="Ig_E-set"/>
</dbReference>
<protein>
    <recommendedName>
        <fullName evidence="5">Beta-xylanase</fullName>
        <ecNumber evidence="5">3.2.1.8</ecNumber>
    </recommendedName>
</protein>
<feature type="chain" id="PRO_5002785251" description="Beta-xylanase" evidence="6">
    <location>
        <begin position="33"/>
        <end position="725"/>
    </location>
</feature>
<dbReference type="InterPro" id="IPR044846">
    <property type="entry name" value="GH10"/>
</dbReference>
<evidence type="ECO:0000259" key="7">
    <source>
        <dbReference type="PROSITE" id="PS51760"/>
    </source>
</evidence>
<comment type="caution">
    <text evidence="8">The sequence shown here is derived from an EMBL/GenBank/DDBJ whole genome shotgun (WGS) entry which is preliminary data.</text>
</comment>
<dbReference type="Proteomes" id="UP000004596">
    <property type="component" value="Unassembled WGS sequence"/>
</dbReference>
<dbReference type="Gene3D" id="2.60.40.10">
    <property type="entry name" value="Immunoglobulins"/>
    <property type="match status" value="1"/>
</dbReference>
<dbReference type="Pfam" id="PF00331">
    <property type="entry name" value="Glyco_hydro_10"/>
    <property type="match status" value="1"/>
</dbReference>
<dbReference type="AlphaFoldDB" id="B3C594"/>
<dbReference type="CDD" id="cd02858">
    <property type="entry name" value="E_set_Esterase_N"/>
    <property type="match status" value="1"/>
</dbReference>
<keyword evidence="2 5" id="KW-0119">Carbohydrate metabolism</keyword>
<dbReference type="GO" id="GO:0031176">
    <property type="term" value="F:endo-1,4-beta-xylanase activity"/>
    <property type="evidence" value="ECO:0007669"/>
    <property type="project" value="UniProtKB-EC"/>
</dbReference>
<dbReference type="SUPFAM" id="SSF51445">
    <property type="entry name" value="(Trans)glycosidases"/>
    <property type="match status" value="1"/>
</dbReference>
<dbReference type="ESTHER" id="9bace-b3c594">
    <property type="family name" value="A85-Feruloyl-Esterase"/>
</dbReference>